<dbReference type="Pfam" id="PF01370">
    <property type="entry name" value="Epimerase"/>
    <property type="match status" value="1"/>
</dbReference>
<dbReference type="InterPro" id="IPR001509">
    <property type="entry name" value="Epimerase_deHydtase"/>
</dbReference>
<dbReference type="CDD" id="cd05264">
    <property type="entry name" value="UDP_G4E_5_SDR_e"/>
    <property type="match status" value="1"/>
</dbReference>
<dbReference type="HOGENOM" id="CLU_007383_1_7_0"/>
<comment type="similarity">
    <text evidence="1">Belongs to the NAD(P)-dependent epimerase/dehydratase family.</text>
</comment>
<accession>Q6MDS0</accession>
<evidence type="ECO:0000256" key="1">
    <source>
        <dbReference type="ARBA" id="ARBA00007637"/>
    </source>
</evidence>
<organism evidence="3 4">
    <name type="scientific">Protochlamydia amoebophila (strain UWE25)</name>
    <dbReference type="NCBI Taxonomy" id="264201"/>
    <lineage>
        <taxon>Bacteria</taxon>
        <taxon>Pseudomonadati</taxon>
        <taxon>Chlamydiota</taxon>
        <taxon>Chlamydiia</taxon>
        <taxon>Parachlamydiales</taxon>
        <taxon>Parachlamydiaceae</taxon>
        <taxon>Candidatus Protochlamydia</taxon>
    </lineage>
</organism>
<keyword evidence="4" id="KW-1185">Reference proteome</keyword>
<evidence type="ECO:0000259" key="2">
    <source>
        <dbReference type="Pfam" id="PF01370"/>
    </source>
</evidence>
<dbReference type="eggNOG" id="COG0451">
    <property type="taxonomic scope" value="Bacteria"/>
</dbReference>
<feature type="domain" description="NAD-dependent epimerase/dehydratase" evidence="2">
    <location>
        <begin position="4"/>
        <end position="230"/>
    </location>
</feature>
<proteinExistence type="inferred from homology"/>
<dbReference type="STRING" id="264201.pc0555"/>
<evidence type="ECO:0000313" key="3">
    <source>
        <dbReference type="EMBL" id="CAF23279.1"/>
    </source>
</evidence>
<dbReference type="PANTHER" id="PTHR43000">
    <property type="entry name" value="DTDP-D-GLUCOSE 4,6-DEHYDRATASE-RELATED"/>
    <property type="match status" value="1"/>
</dbReference>
<dbReference type="SUPFAM" id="SSF51735">
    <property type="entry name" value="NAD(P)-binding Rossmann-fold domains"/>
    <property type="match status" value="1"/>
</dbReference>
<sequence length="305" mass="34280">MLAITGTSGFIGKYICPYLPFPQKKLFSSSVSEYILDEGNNSKSITFPPHDLSSFIKDTSTLIHLACKSNPRNTIFSFQKDLTFTTQLFEHFAQANPNGHIIFASTGGNMYSSELPHKPRTEKDLPSPNSIYSVQKLAAEHYLRLMCQTYGISATVLRISNPYGTLLEPERLQGLIGIAFNKILLNQTLTIFDSSDSVRDYIHLEDLASVFQIVSRNKPLKGLFSVFNIGCGVGYSIQNVIQLIEKISNRSLQTIYSELAITTKPSWSVLSHEYFHSQFGWRPQVNLEKGLEKMWNAALSHSQNI</sequence>
<gene>
    <name evidence="3" type="ORF">PC_RS02660</name>
</gene>
<dbReference type="Gene3D" id="3.40.50.720">
    <property type="entry name" value="NAD(P)-binding Rossmann-like Domain"/>
    <property type="match status" value="1"/>
</dbReference>
<reference evidence="3 4" key="1">
    <citation type="journal article" date="2004" name="Science">
        <title>Illuminating the evolutionary history of chlamydiae.</title>
        <authorList>
            <person name="Horn M."/>
            <person name="Collingro A."/>
            <person name="Schmitz-Esser S."/>
            <person name="Beier C.L."/>
            <person name="Purkhold U."/>
            <person name="Fartmann B."/>
            <person name="Brandt P."/>
            <person name="Nyakatura G.J."/>
            <person name="Droege M."/>
            <person name="Frishman D."/>
            <person name="Rattei T."/>
            <person name="Mewes H."/>
            <person name="Wagner M."/>
        </authorList>
    </citation>
    <scope>NUCLEOTIDE SEQUENCE [LARGE SCALE GENOMIC DNA]</scope>
    <source>
        <strain evidence="3 4">UWE25</strain>
    </source>
</reference>
<dbReference type="KEGG" id="pcu:PC_RS02660"/>
<dbReference type="EMBL" id="BX908798">
    <property type="protein sequence ID" value="CAF23279.1"/>
    <property type="molecule type" value="Genomic_DNA"/>
</dbReference>
<dbReference type="InterPro" id="IPR036291">
    <property type="entry name" value="NAD(P)-bd_dom_sf"/>
</dbReference>
<dbReference type="Proteomes" id="UP000000529">
    <property type="component" value="Chromosome"/>
</dbReference>
<evidence type="ECO:0000313" key="4">
    <source>
        <dbReference type="Proteomes" id="UP000000529"/>
    </source>
</evidence>
<dbReference type="OrthoDB" id="9771073at2"/>
<protein>
    <recommendedName>
        <fullName evidence="2">NAD-dependent epimerase/dehydratase domain-containing protein</fullName>
    </recommendedName>
</protein>
<dbReference type="AlphaFoldDB" id="Q6MDS0"/>
<dbReference type="RefSeq" id="WP_011175105.1">
    <property type="nucleotide sequence ID" value="NC_005861.2"/>
</dbReference>
<name>Q6MDS0_PARUW</name>